<dbReference type="InterPro" id="IPR037159">
    <property type="entry name" value="RNA_POL_N_sf"/>
</dbReference>
<evidence type="ECO:0000256" key="9">
    <source>
        <dbReference type="ARBA" id="ARBA00048552"/>
    </source>
</evidence>
<feature type="domain" description="DNA-directed RNA polymerase N-terminal" evidence="12">
    <location>
        <begin position="304"/>
        <end position="605"/>
    </location>
</feature>
<dbReference type="InterPro" id="IPR043502">
    <property type="entry name" value="DNA/RNA_pol_sf"/>
</dbReference>
<dbReference type="Pfam" id="PF00940">
    <property type="entry name" value="RNA_pol"/>
    <property type="match status" value="1"/>
</dbReference>
<dbReference type="Pfam" id="PF14700">
    <property type="entry name" value="RPOL_N"/>
    <property type="match status" value="1"/>
</dbReference>
<keyword evidence="8 10" id="KW-0804">Transcription</keyword>
<evidence type="ECO:0000256" key="7">
    <source>
        <dbReference type="ARBA" id="ARBA00023128"/>
    </source>
</evidence>
<comment type="catalytic activity">
    <reaction evidence="9 10">
        <text>RNA(n) + a ribonucleoside 5'-triphosphate = RNA(n+1) + diphosphate</text>
        <dbReference type="Rhea" id="RHEA:21248"/>
        <dbReference type="Rhea" id="RHEA-COMP:14527"/>
        <dbReference type="Rhea" id="RHEA-COMP:17342"/>
        <dbReference type="ChEBI" id="CHEBI:33019"/>
        <dbReference type="ChEBI" id="CHEBI:61557"/>
        <dbReference type="ChEBI" id="CHEBI:140395"/>
        <dbReference type="EC" id="2.7.7.6"/>
    </reaction>
</comment>
<evidence type="ECO:0000259" key="12">
    <source>
        <dbReference type="SMART" id="SM01311"/>
    </source>
</evidence>
<dbReference type="GO" id="GO:0034245">
    <property type="term" value="C:mitochondrial DNA-directed RNA polymerase complex"/>
    <property type="evidence" value="ECO:0007669"/>
    <property type="project" value="TreeGrafter"/>
</dbReference>
<dbReference type="Gene3D" id="1.10.287.260">
    <property type="match status" value="1"/>
</dbReference>
<evidence type="ECO:0000256" key="10">
    <source>
        <dbReference type="RuleBase" id="RU003805"/>
    </source>
</evidence>
<keyword evidence="6" id="KW-0809">Transit peptide</keyword>
<comment type="function">
    <text evidence="10">DNA-dependent RNA polymerase catalyzes the transcription of DNA into RNA using the four ribonucleoside triphosphates as substrates.</text>
</comment>
<evidence type="ECO:0000256" key="11">
    <source>
        <dbReference type="SAM" id="Coils"/>
    </source>
</evidence>
<dbReference type="FunFam" id="1.10.287.280:FF:000001">
    <property type="entry name" value="DNA-directed RNA polymerase"/>
    <property type="match status" value="1"/>
</dbReference>
<evidence type="ECO:0000313" key="14">
    <source>
        <dbReference type="Proteomes" id="UP000724874"/>
    </source>
</evidence>
<dbReference type="GO" id="GO:0001018">
    <property type="term" value="F:mitochondrial promoter sequence-specific DNA binding"/>
    <property type="evidence" value="ECO:0007669"/>
    <property type="project" value="TreeGrafter"/>
</dbReference>
<dbReference type="OrthoDB" id="276422at2759"/>
<dbReference type="InterPro" id="IPR029262">
    <property type="entry name" value="RPOL_N"/>
</dbReference>
<dbReference type="PROSITE" id="PS00489">
    <property type="entry name" value="RNA_POL_PHAGE_2"/>
    <property type="match status" value="1"/>
</dbReference>
<dbReference type="SUPFAM" id="SSF56672">
    <property type="entry name" value="DNA/RNA polymerases"/>
    <property type="match status" value="1"/>
</dbReference>
<gene>
    <name evidence="13" type="ORF">CPB84DRAFT_1775848</name>
</gene>
<dbReference type="EC" id="2.7.7.6" evidence="10"/>
<name>A0A9P5NRM0_GYMJU</name>
<dbReference type="PROSITE" id="PS00900">
    <property type="entry name" value="RNA_POL_PHAGE_1"/>
    <property type="match status" value="1"/>
</dbReference>
<keyword evidence="4 10" id="KW-0808">Transferase</keyword>
<evidence type="ECO:0000256" key="3">
    <source>
        <dbReference type="ARBA" id="ARBA00022478"/>
    </source>
</evidence>
<comment type="caution">
    <text evidence="13">The sequence shown here is derived from an EMBL/GenBank/DDBJ whole genome shotgun (WGS) entry which is preliminary data.</text>
</comment>
<dbReference type="EMBL" id="JADNYJ010000035">
    <property type="protein sequence ID" value="KAF8902625.1"/>
    <property type="molecule type" value="Genomic_DNA"/>
</dbReference>
<dbReference type="Proteomes" id="UP000724874">
    <property type="component" value="Unassembled WGS sequence"/>
</dbReference>
<dbReference type="InterPro" id="IPR002092">
    <property type="entry name" value="DNA-dir_Rpol_phage-type"/>
</dbReference>
<evidence type="ECO:0000256" key="6">
    <source>
        <dbReference type="ARBA" id="ARBA00022946"/>
    </source>
</evidence>
<accession>A0A9P5NRM0</accession>
<dbReference type="FunFam" id="1.10.150.20:FF:000041">
    <property type="entry name" value="DNA-directed RNA polymerase"/>
    <property type="match status" value="1"/>
</dbReference>
<dbReference type="GO" id="GO:0006390">
    <property type="term" value="P:mitochondrial transcription"/>
    <property type="evidence" value="ECO:0007669"/>
    <property type="project" value="TreeGrafter"/>
</dbReference>
<dbReference type="PANTHER" id="PTHR10102:SF0">
    <property type="entry name" value="DNA-DIRECTED RNA POLYMERASE, MITOCHONDRIAL"/>
    <property type="match status" value="1"/>
</dbReference>
<evidence type="ECO:0000256" key="8">
    <source>
        <dbReference type="ARBA" id="ARBA00023163"/>
    </source>
</evidence>
<sequence>MIPRRTTTALLCARQALPRPARLYSTPSKRLSSPATAAAPAAVDSLPLFLAQNADHTTTHSAAERMPQIHQFLGREIPLTLLPTPEPYKEATNLTESWFADSQSLDMAGIIDACLHNLYDVPRARDKEDYRKHYWIEEAWKLYDVVEKGSEKIHPNSKTYSIMLSIWHEFETQGGPSSVLSHDPGYLLSKIVERNIPIMDVVCNPFLTDPKTITEIAKDIAIQALNLGFKHVLADLGHSKVATDENDLFQDVPEVMPVTKPVVTKDVDDVEKIEQQVPYSLDGLRRHLAQVTEARNFLHKDINARQKHLESSVYELAVESLQHQQEVFSEKGIDNGNLKDHKLRGWMWDWHVRLREQVKLEIEKIDQEDTKKRQSDKLAPYLTLVNPDRLSLLTILEIMRLQGSGGVSSGMKTTRALIAVGKAIENEHKAQICKKTGIPAPQFKTRDDLFTVRGYQNLRQRRVAAAQLTMRAKIGSVLVNLLIQVAEVVREKVDPHTHAILTESQPAFYQSYEYVRGQKLGVIKLNPLVSDRLAKDSLERTIHPRHLPMLVKPKPWLHYNDGGYIYNKSYAMRFKDSHEQEVYLREATNAGNVELVYAGLDVLGSTPWKINKDIFDIVVTVWNSGVRMGKIPPAIYDEPEPVLQEGQDKDLEARSYHIMRQRAWAQHKANNHSERCSVNYKIEIARAFLHDTFYLPHNLDFRGRAYPIPPHLNHIGDDLSRGLLLFEEAKPLGVRGLRWLKIHAANLFGYDKNSFDARVQWVEEHLENIVESATNPLEGTRWWLKADDPWQFLATCKELKKAHSLEDPTQYASCLPIHQDGTCNGLQHYAALGGDAKGAQQVNLAASDKPSDVYTFVSNKLQETINEDAERGEEIAVLLKDKISRKVVKQTVMTTVYGVTYIGAHIPEEKCWNAAAYLAKMLLITIGDTFKGAKEIQNWLNICARLISKSIPQNRLGLDYDDHGKEVVTLPRTKIKKEQMTSVIWTTALGLPVVQPYRKTARKQVMTSIQSVYISDPHKASEVNSVKQASAFPPNFIHSLDATHMLLTALECKNRGLAFASIHDSYWTHACDVDTMSEVIRETFIALHSSDVLERLDQEFRDRYKDFHVPLLDICSNANRDRPSSIVSKLKAAGTKIHVHPSQAEELKQLDPLLVFTEDANDKAKITEGQPLTPEEIEQAEAAIKAAEAEVQEMEEEESEILEWDEAQEWGEDVKKNSSAKKLKARLTKARKAAEGPSLSSKFIKFTDLMPPLPRKGDFEVESIKASPYFFS</sequence>
<comment type="subcellular location">
    <subcellularLocation>
        <location evidence="1">Mitochondrion</location>
    </subcellularLocation>
</comment>
<keyword evidence="5 10" id="KW-0548">Nucleotidyltransferase</keyword>
<dbReference type="Gene3D" id="1.10.287.280">
    <property type="match status" value="1"/>
</dbReference>
<dbReference type="GO" id="GO:0003899">
    <property type="term" value="F:DNA-directed RNA polymerase activity"/>
    <property type="evidence" value="ECO:0007669"/>
    <property type="project" value="UniProtKB-EC"/>
</dbReference>
<dbReference type="InterPro" id="IPR024075">
    <property type="entry name" value="DNA-dir_RNA_pol_helix_hairp_sf"/>
</dbReference>
<evidence type="ECO:0000256" key="5">
    <source>
        <dbReference type="ARBA" id="ARBA00022695"/>
    </source>
</evidence>
<evidence type="ECO:0000256" key="4">
    <source>
        <dbReference type="ARBA" id="ARBA00022679"/>
    </source>
</evidence>
<comment type="similarity">
    <text evidence="2 10">Belongs to the phage and mitochondrial RNA polymerase family.</text>
</comment>
<protein>
    <recommendedName>
        <fullName evidence="10">DNA-directed RNA polymerase</fullName>
        <ecNumber evidence="10">2.7.7.6</ecNumber>
    </recommendedName>
</protein>
<dbReference type="PANTHER" id="PTHR10102">
    <property type="entry name" value="DNA-DIRECTED RNA POLYMERASE, MITOCHONDRIAL"/>
    <property type="match status" value="1"/>
</dbReference>
<dbReference type="InterPro" id="IPR046950">
    <property type="entry name" value="DNA-dir_Rpol_C_phage-type"/>
</dbReference>
<dbReference type="AlphaFoldDB" id="A0A9P5NRM0"/>
<evidence type="ECO:0000256" key="2">
    <source>
        <dbReference type="ARBA" id="ARBA00009493"/>
    </source>
</evidence>
<evidence type="ECO:0000256" key="1">
    <source>
        <dbReference type="ARBA" id="ARBA00004173"/>
    </source>
</evidence>
<dbReference type="Gene3D" id="1.10.1320.10">
    <property type="entry name" value="DNA-directed RNA polymerase, N-terminal domain"/>
    <property type="match status" value="1"/>
</dbReference>
<keyword evidence="3 10" id="KW-0240">DNA-directed RNA polymerase</keyword>
<dbReference type="Gene3D" id="1.10.150.20">
    <property type="entry name" value="5' to 3' exonuclease, C-terminal subdomain"/>
    <property type="match status" value="1"/>
</dbReference>
<evidence type="ECO:0000313" key="13">
    <source>
        <dbReference type="EMBL" id="KAF8902625.1"/>
    </source>
</evidence>
<keyword evidence="11" id="KW-0175">Coiled coil</keyword>
<keyword evidence="14" id="KW-1185">Reference proteome</keyword>
<organism evidence="13 14">
    <name type="scientific">Gymnopilus junonius</name>
    <name type="common">Spectacular rustgill mushroom</name>
    <name type="synonym">Gymnopilus spectabilis subsp. junonius</name>
    <dbReference type="NCBI Taxonomy" id="109634"/>
    <lineage>
        <taxon>Eukaryota</taxon>
        <taxon>Fungi</taxon>
        <taxon>Dikarya</taxon>
        <taxon>Basidiomycota</taxon>
        <taxon>Agaricomycotina</taxon>
        <taxon>Agaricomycetes</taxon>
        <taxon>Agaricomycetidae</taxon>
        <taxon>Agaricales</taxon>
        <taxon>Agaricineae</taxon>
        <taxon>Hymenogastraceae</taxon>
        <taxon>Gymnopilus</taxon>
    </lineage>
</organism>
<keyword evidence="7" id="KW-0496">Mitochondrion</keyword>
<dbReference type="SMART" id="SM01311">
    <property type="entry name" value="RPOL_N"/>
    <property type="match status" value="1"/>
</dbReference>
<feature type="coiled-coil region" evidence="11">
    <location>
        <begin position="1177"/>
        <end position="1207"/>
    </location>
</feature>
<reference evidence="13" key="1">
    <citation type="submission" date="2020-11" db="EMBL/GenBank/DDBJ databases">
        <authorList>
            <consortium name="DOE Joint Genome Institute"/>
            <person name="Ahrendt S."/>
            <person name="Riley R."/>
            <person name="Andreopoulos W."/>
            <person name="LaButti K."/>
            <person name="Pangilinan J."/>
            <person name="Ruiz-duenas F.J."/>
            <person name="Barrasa J.M."/>
            <person name="Sanchez-Garcia M."/>
            <person name="Camarero S."/>
            <person name="Miyauchi S."/>
            <person name="Serrano A."/>
            <person name="Linde D."/>
            <person name="Babiker R."/>
            <person name="Drula E."/>
            <person name="Ayuso-Fernandez I."/>
            <person name="Pacheco R."/>
            <person name="Padilla G."/>
            <person name="Ferreira P."/>
            <person name="Barriuso J."/>
            <person name="Kellner H."/>
            <person name="Castanera R."/>
            <person name="Alfaro M."/>
            <person name="Ramirez L."/>
            <person name="Pisabarro A.G."/>
            <person name="Kuo A."/>
            <person name="Tritt A."/>
            <person name="Lipzen A."/>
            <person name="He G."/>
            <person name="Yan M."/>
            <person name="Ng V."/>
            <person name="Cullen D."/>
            <person name="Martin F."/>
            <person name="Rosso M.-N."/>
            <person name="Henrissat B."/>
            <person name="Hibbett D."/>
            <person name="Martinez A.T."/>
            <person name="Grigoriev I.V."/>
        </authorList>
    </citation>
    <scope>NUCLEOTIDE SEQUENCE</scope>
    <source>
        <strain evidence="13">AH 44721</strain>
    </source>
</reference>
<proteinExistence type="inferred from homology"/>